<keyword evidence="3" id="KW-0285">Flavoprotein</keyword>
<dbReference type="PIRSF" id="PIRSF000189">
    <property type="entry name" value="D-aa_oxidase"/>
    <property type="match status" value="1"/>
</dbReference>
<feature type="chain" id="PRO_5034809277" description="FAD dependent oxidoreductase domain-containing protein" evidence="7">
    <location>
        <begin position="19"/>
        <end position="354"/>
    </location>
</feature>
<dbReference type="GO" id="GO:0005737">
    <property type="term" value="C:cytoplasm"/>
    <property type="evidence" value="ECO:0007669"/>
    <property type="project" value="TreeGrafter"/>
</dbReference>
<dbReference type="EMBL" id="JAEPRE010000365">
    <property type="protein sequence ID" value="KAG2228750.1"/>
    <property type="molecule type" value="Genomic_DNA"/>
</dbReference>
<dbReference type="Gene3D" id="3.30.9.10">
    <property type="entry name" value="D-Amino Acid Oxidase, subunit A, domain 2"/>
    <property type="match status" value="1"/>
</dbReference>
<accession>A0A8H7SHR3</accession>
<evidence type="ECO:0000256" key="3">
    <source>
        <dbReference type="ARBA" id="ARBA00022630"/>
    </source>
</evidence>
<dbReference type="PANTHER" id="PTHR11530:SF11">
    <property type="entry name" value="D-ASPARTATE OXIDASE"/>
    <property type="match status" value="1"/>
</dbReference>
<dbReference type="GO" id="GO:0003884">
    <property type="term" value="F:D-amino-acid oxidase activity"/>
    <property type="evidence" value="ECO:0007669"/>
    <property type="project" value="InterPro"/>
</dbReference>
<keyword evidence="10" id="KW-1185">Reference proteome</keyword>
<comment type="similarity">
    <text evidence="2">Belongs to the DAMOX/DASOX family.</text>
</comment>
<evidence type="ECO:0000256" key="4">
    <source>
        <dbReference type="ARBA" id="ARBA00022827"/>
    </source>
</evidence>
<dbReference type="PANTHER" id="PTHR11530">
    <property type="entry name" value="D-AMINO ACID OXIDASE"/>
    <property type="match status" value="1"/>
</dbReference>
<feature type="signal peptide" evidence="7">
    <location>
        <begin position="1"/>
        <end position="18"/>
    </location>
</feature>
<comment type="caution">
    <text evidence="9">The sequence shown here is derived from an EMBL/GenBank/DDBJ whole genome shotgun (WGS) entry which is preliminary data.</text>
</comment>
<evidence type="ECO:0000256" key="2">
    <source>
        <dbReference type="ARBA" id="ARBA00006730"/>
    </source>
</evidence>
<dbReference type="Proteomes" id="UP000613177">
    <property type="component" value="Unassembled WGS sequence"/>
</dbReference>
<reference evidence="9" key="1">
    <citation type="submission" date="2021-01" db="EMBL/GenBank/DDBJ databases">
        <title>Metabolic potential, ecology and presence of endohyphal bacteria is reflected in genomic diversity of Mucoromycotina.</title>
        <authorList>
            <person name="Muszewska A."/>
            <person name="Okrasinska A."/>
            <person name="Steczkiewicz K."/>
            <person name="Drgas O."/>
            <person name="Orlowska M."/>
            <person name="Perlinska-Lenart U."/>
            <person name="Aleksandrzak-Piekarczyk T."/>
            <person name="Szatraj K."/>
            <person name="Zielenkiewicz U."/>
            <person name="Pilsyk S."/>
            <person name="Malc E."/>
            <person name="Mieczkowski P."/>
            <person name="Kruszewska J.S."/>
            <person name="Biernat P."/>
            <person name="Pawlowska J."/>
        </authorList>
    </citation>
    <scope>NUCLEOTIDE SEQUENCE</scope>
    <source>
        <strain evidence="9">WA0000018081</strain>
    </source>
</reference>
<feature type="domain" description="FAD dependent oxidoreductase" evidence="8">
    <location>
        <begin position="6"/>
        <end position="331"/>
    </location>
</feature>
<evidence type="ECO:0000256" key="5">
    <source>
        <dbReference type="ARBA" id="ARBA00023002"/>
    </source>
</evidence>
<keyword evidence="7" id="KW-0732">Signal</keyword>
<dbReference type="Pfam" id="PF01266">
    <property type="entry name" value="DAO"/>
    <property type="match status" value="1"/>
</dbReference>
<evidence type="ECO:0000256" key="7">
    <source>
        <dbReference type="SAM" id="SignalP"/>
    </source>
</evidence>
<sequence>MNKRINVIGAGVIGLTTALLLQQKGYDVTIVASEFPGDKNIQYSSPCAGARWKTLAPNSDLRLQRYDAVSFKFFWELAKSNAAEAGIMVVSAFDYYQEKPTEDQLNPWWRNLVPTFQFIDQAELPKDISFGYYYITMVINPSVYLPWLLKQFLNMGGECQKKTIYSISEVVNNVDIVVNCTGVRSKELFADKDLVATRGQNLLVRAPNIRQTMSMETKSSYTYIIPRSDGTVILGTTKEENKSTSQINDKTVIDILRRAIKCCPELSVKGLDGLPVLENIVGLRPTRKGGPRIQNEFHISSTGKKTLVVHNYGHGGSGFQSSWGSCQDAVQLVREGHTLIKHDRLKIRKLFSRL</sequence>
<dbReference type="SUPFAM" id="SSF51971">
    <property type="entry name" value="Nucleotide-binding domain"/>
    <property type="match status" value="1"/>
</dbReference>
<dbReference type="InterPro" id="IPR023209">
    <property type="entry name" value="DAO"/>
</dbReference>
<evidence type="ECO:0000313" key="10">
    <source>
        <dbReference type="Proteomes" id="UP000613177"/>
    </source>
</evidence>
<evidence type="ECO:0000256" key="1">
    <source>
        <dbReference type="ARBA" id="ARBA00001974"/>
    </source>
</evidence>
<feature type="binding site" evidence="6">
    <location>
        <position position="284"/>
    </location>
    <ligand>
        <name>D-dopa</name>
        <dbReference type="ChEBI" id="CHEBI:149689"/>
    </ligand>
</feature>
<dbReference type="GO" id="GO:0019478">
    <property type="term" value="P:D-amino acid catabolic process"/>
    <property type="evidence" value="ECO:0007669"/>
    <property type="project" value="TreeGrafter"/>
</dbReference>
<dbReference type="Gene3D" id="3.40.50.720">
    <property type="entry name" value="NAD(P)-binding Rossmann-like Domain"/>
    <property type="match status" value="1"/>
</dbReference>
<feature type="binding site" evidence="6">
    <location>
        <position position="181"/>
    </location>
    <ligand>
        <name>FAD</name>
        <dbReference type="ChEBI" id="CHEBI:57692"/>
    </ligand>
</feature>
<keyword evidence="4 6" id="KW-0274">FAD</keyword>
<keyword evidence="5" id="KW-0560">Oxidoreductase</keyword>
<protein>
    <recommendedName>
        <fullName evidence="8">FAD dependent oxidoreductase domain-containing protein</fullName>
    </recommendedName>
</protein>
<dbReference type="PRINTS" id="PR00411">
    <property type="entry name" value="PNDRDTASEI"/>
</dbReference>
<gene>
    <name evidence="9" type="ORF">INT48_005369</name>
</gene>
<feature type="binding site" evidence="6">
    <location>
        <position position="316"/>
    </location>
    <ligand>
        <name>D-dopa</name>
        <dbReference type="ChEBI" id="CHEBI:149689"/>
    </ligand>
</feature>
<comment type="cofactor">
    <cofactor evidence="1 6">
        <name>FAD</name>
        <dbReference type="ChEBI" id="CHEBI:57692"/>
    </cofactor>
</comment>
<dbReference type="InterPro" id="IPR006076">
    <property type="entry name" value="FAD-dep_OxRdtase"/>
</dbReference>
<evidence type="ECO:0000256" key="6">
    <source>
        <dbReference type="PIRSR" id="PIRSR000189-1"/>
    </source>
</evidence>
<proteinExistence type="inferred from homology"/>
<name>A0A8H7SHR3_9FUNG</name>
<organism evidence="9 10">
    <name type="scientific">Thamnidium elegans</name>
    <dbReference type="NCBI Taxonomy" id="101142"/>
    <lineage>
        <taxon>Eukaryota</taxon>
        <taxon>Fungi</taxon>
        <taxon>Fungi incertae sedis</taxon>
        <taxon>Mucoromycota</taxon>
        <taxon>Mucoromycotina</taxon>
        <taxon>Mucoromycetes</taxon>
        <taxon>Mucorales</taxon>
        <taxon>Mucorineae</taxon>
        <taxon>Mucoraceae</taxon>
        <taxon>Thamnidium</taxon>
    </lineage>
</organism>
<dbReference type="AlphaFoldDB" id="A0A8H7SHR3"/>
<evidence type="ECO:0000259" key="8">
    <source>
        <dbReference type="Pfam" id="PF01266"/>
    </source>
</evidence>
<dbReference type="SUPFAM" id="SSF54373">
    <property type="entry name" value="FAD-linked reductases, C-terminal domain"/>
    <property type="match status" value="1"/>
</dbReference>
<dbReference type="GO" id="GO:0071949">
    <property type="term" value="F:FAD binding"/>
    <property type="evidence" value="ECO:0007669"/>
    <property type="project" value="InterPro"/>
</dbReference>
<evidence type="ECO:0000313" key="9">
    <source>
        <dbReference type="EMBL" id="KAG2228750.1"/>
    </source>
</evidence>
<dbReference type="OrthoDB" id="2015447at2759"/>